<dbReference type="GO" id="GO:0016020">
    <property type="term" value="C:membrane"/>
    <property type="evidence" value="ECO:0007669"/>
    <property type="project" value="UniProtKB-SubCell"/>
</dbReference>
<keyword evidence="5 6" id="KW-0472">Membrane</keyword>
<evidence type="ECO:0000256" key="3">
    <source>
        <dbReference type="ARBA" id="ARBA00022692"/>
    </source>
</evidence>
<feature type="transmembrane region" description="Helical" evidence="6">
    <location>
        <begin position="254"/>
        <end position="271"/>
    </location>
</feature>
<feature type="transmembrane region" description="Helical" evidence="6">
    <location>
        <begin position="520"/>
        <end position="540"/>
    </location>
</feature>
<feature type="transmembrane region" description="Helical" evidence="6">
    <location>
        <begin position="292"/>
        <end position="315"/>
    </location>
</feature>
<keyword evidence="2" id="KW-0813">Transport</keyword>
<feature type="transmembrane region" description="Helical" evidence="6">
    <location>
        <begin position="335"/>
        <end position="356"/>
    </location>
</feature>
<dbReference type="PIRSF" id="PIRSF006060">
    <property type="entry name" value="AA_transporter"/>
    <property type="match status" value="1"/>
</dbReference>
<organism evidence="7 8">
    <name type="scientific">Eutypa lata (strain UCR-EL1)</name>
    <name type="common">Grapevine dieback disease fungus</name>
    <name type="synonym">Eutypa armeniacae</name>
    <dbReference type="NCBI Taxonomy" id="1287681"/>
    <lineage>
        <taxon>Eukaryota</taxon>
        <taxon>Fungi</taxon>
        <taxon>Dikarya</taxon>
        <taxon>Ascomycota</taxon>
        <taxon>Pezizomycotina</taxon>
        <taxon>Sordariomycetes</taxon>
        <taxon>Xylariomycetidae</taxon>
        <taxon>Xylariales</taxon>
        <taxon>Diatrypaceae</taxon>
        <taxon>Eutypa</taxon>
    </lineage>
</organism>
<feature type="transmembrane region" description="Helical" evidence="6">
    <location>
        <begin position="182"/>
        <end position="205"/>
    </location>
</feature>
<gene>
    <name evidence="7" type="ORF">UCREL1_9021</name>
</gene>
<dbReference type="Gene3D" id="1.20.1740.10">
    <property type="entry name" value="Amino acid/polyamine transporter I"/>
    <property type="match status" value="1"/>
</dbReference>
<feature type="transmembrane region" description="Helical" evidence="6">
    <location>
        <begin position="121"/>
        <end position="140"/>
    </location>
</feature>
<comment type="subcellular location">
    <subcellularLocation>
        <location evidence="1">Membrane</location>
        <topology evidence="1">Multi-pass membrane protein</topology>
    </subcellularLocation>
</comment>
<feature type="transmembrane region" description="Helical" evidence="6">
    <location>
        <begin position="63"/>
        <end position="83"/>
    </location>
</feature>
<dbReference type="PANTHER" id="PTHR45649">
    <property type="entry name" value="AMINO-ACID PERMEASE BAT1"/>
    <property type="match status" value="1"/>
</dbReference>
<feature type="transmembrane region" description="Helical" evidence="6">
    <location>
        <begin position="212"/>
        <end position="234"/>
    </location>
</feature>
<evidence type="ECO:0000256" key="6">
    <source>
        <dbReference type="SAM" id="Phobius"/>
    </source>
</evidence>
<keyword evidence="3 6" id="KW-0812">Transmembrane</keyword>
<dbReference type="InterPro" id="IPR002293">
    <property type="entry name" value="AA/rel_permease1"/>
</dbReference>
<protein>
    <submittedName>
        <fullName evidence="7">Putative amino acid permease protein</fullName>
    </submittedName>
</protein>
<dbReference type="Pfam" id="PF13520">
    <property type="entry name" value="AA_permease_2"/>
    <property type="match status" value="2"/>
</dbReference>
<name>M7SI95_EUTLA</name>
<proteinExistence type="predicted"/>
<dbReference type="GO" id="GO:0022857">
    <property type="term" value="F:transmembrane transporter activity"/>
    <property type="evidence" value="ECO:0007669"/>
    <property type="project" value="InterPro"/>
</dbReference>
<sequence>MAEAARRSTSLSSSSSSSSAAVATPAVTTVFADGDVPDRVEDMTADEAALAALGYRQEFKREFSAWTTFAVSFAVMGLLPSIASTMWYGIGYAGPAANTWGWLVAASMAELASSMPTSGGLYYAAAVLAGPKYGPLAAWITGWSNWLVQVTGAPSVDYGCASMILAAASIVNPEYVPESYQVFLLTVLIMILHGAISSMPTLWIANFNSVGTIINILCLCITIIIIPTAATATPKFQPSSFAWGVQNKTDWPDGVAVLMSFLSIIWTMSGYDCSFHIAEECSNAAVATPRSIVMTAASGSVLGFILNALIAYTIVDVDAVLESELEQPFAAYLQQILPQNVALAVLAMTIVCAFSMGQGCIPRVQTIFWVGEDKKQREEANSELFFPSVVAASRVAFAYARDDCFGSLSKPLKRVNQRTLTPVNAVWFNAVVGILLLLLVFGGAAIDAIFSIGAIAAYVAFTTPIFIKIVFVGNRFRRGPWHLGRLSLPSGIAACAFILVMLPILCFPSVKGDNLTLVDMNWTCLVYGAPMIFVTIWFFVDAHKWFKGPKINIEHHMLHGHLVGVEGIEPLAGAKRDDVEKASGDKTPPS</sequence>
<dbReference type="OMA" id="AFFWTWP"/>
<evidence type="ECO:0000256" key="5">
    <source>
        <dbReference type="ARBA" id="ARBA00023136"/>
    </source>
</evidence>
<feature type="transmembrane region" description="Helical" evidence="6">
    <location>
        <begin position="483"/>
        <end position="505"/>
    </location>
</feature>
<dbReference type="eggNOG" id="KOG1289">
    <property type="taxonomic scope" value="Eukaryota"/>
</dbReference>
<evidence type="ECO:0000256" key="4">
    <source>
        <dbReference type="ARBA" id="ARBA00022989"/>
    </source>
</evidence>
<dbReference type="HOGENOM" id="CLU_004495_0_3_1"/>
<dbReference type="OrthoDB" id="10054429at2759"/>
<feature type="transmembrane region" description="Helical" evidence="6">
    <location>
        <begin position="423"/>
        <end position="442"/>
    </location>
</feature>
<keyword evidence="4 6" id="KW-1133">Transmembrane helix</keyword>
<dbReference type="PANTHER" id="PTHR45649:SF29">
    <property type="entry name" value="AMINO ACID TRANSPORTER (EUROFUNG)"/>
    <property type="match status" value="1"/>
</dbReference>
<keyword evidence="8" id="KW-1185">Reference proteome</keyword>
<evidence type="ECO:0000256" key="1">
    <source>
        <dbReference type="ARBA" id="ARBA00004141"/>
    </source>
</evidence>
<dbReference type="Proteomes" id="UP000012174">
    <property type="component" value="Unassembled WGS sequence"/>
</dbReference>
<accession>M7SI95</accession>
<reference evidence="8" key="1">
    <citation type="journal article" date="2013" name="Genome Announc.">
        <title>Draft genome sequence of the grapevine dieback fungus Eutypa lata UCR-EL1.</title>
        <authorList>
            <person name="Blanco-Ulate B."/>
            <person name="Rolshausen P.E."/>
            <person name="Cantu D."/>
        </authorList>
    </citation>
    <scope>NUCLEOTIDE SEQUENCE [LARGE SCALE GENOMIC DNA]</scope>
    <source>
        <strain evidence="8">UCR-EL1</strain>
    </source>
</reference>
<dbReference type="AlphaFoldDB" id="M7SI95"/>
<evidence type="ECO:0000313" key="8">
    <source>
        <dbReference type="Proteomes" id="UP000012174"/>
    </source>
</evidence>
<dbReference type="EMBL" id="KB707127">
    <property type="protein sequence ID" value="EMR64013.1"/>
    <property type="molecule type" value="Genomic_DNA"/>
</dbReference>
<dbReference type="STRING" id="1287681.M7SI95"/>
<evidence type="ECO:0000256" key="2">
    <source>
        <dbReference type="ARBA" id="ARBA00022448"/>
    </source>
</evidence>
<dbReference type="KEGG" id="ela:UCREL1_9021"/>
<evidence type="ECO:0000313" key="7">
    <source>
        <dbReference type="EMBL" id="EMR64013.1"/>
    </source>
</evidence>
<feature type="transmembrane region" description="Helical" evidence="6">
    <location>
        <begin position="448"/>
        <end position="471"/>
    </location>
</feature>